<evidence type="ECO:0000313" key="2">
    <source>
        <dbReference type="EMBL" id="MDK3020411.1"/>
    </source>
</evidence>
<sequence>MGTGRTPTGAEAAGHIRRLVRQLRHHWPETHITIRSDGHYCKPEVTAFCEEHGIDYVLGLPTNSSITR</sequence>
<dbReference type="Proteomes" id="UP001243757">
    <property type="component" value="Unassembled WGS sequence"/>
</dbReference>
<dbReference type="RefSeq" id="WP_284483123.1">
    <property type="nucleotide sequence ID" value="NZ_JASNJD010000025.1"/>
</dbReference>
<gene>
    <name evidence="2" type="ORF">QO033_22230</name>
</gene>
<organism evidence="2 3">
    <name type="scientific">Pseudodonghicola flavimaris</name>
    <dbReference type="NCBI Taxonomy" id="3050036"/>
    <lineage>
        <taxon>Bacteria</taxon>
        <taxon>Pseudomonadati</taxon>
        <taxon>Pseudomonadota</taxon>
        <taxon>Alphaproteobacteria</taxon>
        <taxon>Rhodobacterales</taxon>
        <taxon>Paracoccaceae</taxon>
        <taxon>Pseudodonghicola</taxon>
    </lineage>
</organism>
<dbReference type="InterPro" id="IPR025668">
    <property type="entry name" value="Tnp_DDE_dom"/>
</dbReference>
<evidence type="ECO:0000259" key="1">
    <source>
        <dbReference type="Pfam" id="PF13701"/>
    </source>
</evidence>
<reference evidence="2 3" key="1">
    <citation type="submission" date="2023-05" db="EMBL/GenBank/DDBJ databases">
        <title>Pseudodonghicola sp. nov.</title>
        <authorList>
            <person name="Huang J."/>
        </authorList>
    </citation>
    <scope>NUCLEOTIDE SEQUENCE [LARGE SCALE GENOMIC DNA]</scope>
    <source>
        <strain evidence="2 3">IC7</strain>
    </source>
</reference>
<dbReference type="Pfam" id="PF13701">
    <property type="entry name" value="DDE_Tnp_1_4"/>
    <property type="match status" value="1"/>
</dbReference>
<keyword evidence="3" id="KW-1185">Reference proteome</keyword>
<accession>A0ABT7F713</accession>
<feature type="domain" description="Transposase DDE" evidence="1">
    <location>
        <begin position="3"/>
        <end position="67"/>
    </location>
</feature>
<dbReference type="EMBL" id="JASNJD010000025">
    <property type="protein sequence ID" value="MDK3020411.1"/>
    <property type="molecule type" value="Genomic_DNA"/>
</dbReference>
<protein>
    <submittedName>
        <fullName evidence="2">Transposase</fullName>
    </submittedName>
</protein>
<comment type="caution">
    <text evidence="2">The sequence shown here is derived from an EMBL/GenBank/DDBJ whole genome shotgun (WGS) entry which is preliminary data.</text>
</comment>
<evidence type="ECO:0000313" key="3">
    <source>
        <dbReference type="Proteomes" id="UP001243757"/>
    </source>
</evidence>
<name>A0ABT7F713_9RHOB</name>
<proteinExistence type="predicted"/>